<dbReference type="Pfam" id="PF02492">
    <property type="entry name" value="cobW"/>
    <property type="match status" value="1"/>
</dbReference>
<dbReference type="SUPFAM" id="SSF52540">
    <property type="entry name" value="P-loop containing nucleoside triphosphate hydrolases"/>
    <property type="match status" value="1"/>
</dbReference>
<dbReference type="RefSeq" id="WP_341568035.1">
    <property type="nucleotide sequence ID" value="NZ_JBAKAR010000019.1"/>
</dbReference>
<sequence length="332" mass="36597">MRYQGIKVTIITGFLGAGKTTLIRDLLAQAPAYERWAVLVNEFGEIGLDGALLSDSGVAIKEVPGGCVCCTTSAAFAQGLNQLIREQNPDRILIEPSGLGHPRQIIDSLKTPKYQDVLLVTGAFCVLDARNLADERYTRHAIFNDQLECANVLVASHVSAYCEADTKRLMRYCQSRGLQPEQLVMKDPMSLLGADLDPCLVVAQGVVDTTNAAHDSHDHDHELSQTMVGKARDHYVKQQEGMKVMGWQWPQGRIFDESQLRNGLDALMGAPGIYRIKGGFALDQQQALFVNASRGVLSMKMSPWHQTSRCEVIGVDESGWSKKVLEFVSKIH</sequence>
<keyword evidence="3" id="KW-1185">Reference proteome</keyword>
<feature type="domain" description="CobW/HypB/UreG nucleotide-binding" evidence="1">
    <location>
        <begin position="8"/>
        <end position="164"/>
    </location>
</feature>
<gene>
    <name evidence="2" type="ORF">V6242_16450</name>
</gene>
<comment type="caution">
    <text evidence="2">The sequence shown here is derived from an EMBL/GenBank/DDBJ whole genome shotgun (WGS) entry which is preliminary data.</text>
</comment>
<reference evidence="2 3" key="1">
    <citation type="submission" date="2024-02" db="EMBL/GenBank/DDBJ databases">
        <title>Bacteria isolated from the canopy kelp, Nereocystis luetkeana.</title>
        <authorList>
            <person name="Pfister C.A."/>
            <person name="Younker I.T."/>
            <person name="Light S.H."/>
        </authorList>
    </citation>
    <scope>NUCLEOTIDE SEQUENCE [LARGE SCALE GENOMIC DNA]</scope>
    <source>
        <strain evidence="2 3">TI.4.07</strain>
    </source>
</reference>
<dbReference type="InterPro" id="IPR027417">
    <property type="entry name" value="P-loop_NTPase"/>
</dbReference>
<evidence type="ECO:0000259" key="1">
    <source>
        <dbReference type="Pfam" id="PF02492"/>
    </source>
</evidence>
<dbReference type="PANTHER" id="PTHR13748:SF46">
    <property type="entry name" value="ZINC CHAPERONE YEIR"/>
    <property type="match status" value="1"/>
</dbReference>
<evidence type="ECO:0000313" key="3">
    <source>
        <dbReference type="Proteomes" id="UP001379949"/>
    </source>
</evidence>
<dbReference type="PANTHER" id="PTHR13748">
    <property type="entry name" value="COBW-RELATED"/>
    <property type="match status" value="1"/>
</dbReference>
<dbReference type="EMBL" id="JBAKAR010000019">
    <property type="protein sequence ID" value="MEL0614745.1"/>
    <property type="molecule type" value="Genomic_DNA"/>
</dbReference>
<accession>A0ABU9GAG5</accession>
<organism evidence="2 3">
    <name type="scientific">Marinomonas arenicola</name>
    <dbReference type="NCBI Taxonomy" id="569601"/>
    <lineage>
        <taxon>Bacteria</taxon>
        <taxon>Pseudomonadati</taxon>
        <taxon>Pseudomonadota</taxon>
        <taxon>Gammaproteobacteria</taxon>
        <taxon>Oceanospirillales</taxon>
        <taxon>Oceanospirillaceae</taxon>
        <taxon>Marinomonas</taxon>
    </lineage>
</organism>
<name>A0ABU9GAG5_9GAMM</name>
<dbReference type="Gene3D" id="3.40.50.300">
    <property type="entry name" value="P-loop containing nucleotide triphosphate hydrolases"/>
    <property type="match status" value="1"/>
</dbReference>
<dbReference type="Proteomes" id="UP001379949">
    <property type="component" value="Unassembled WGS sequence"/>
</dbReference>
<evidence type="ECO:0000313" key="2">
    <source>
        <dbReference type="EMBL" id="MEL0614745.1"/>
    </source>
</evidence>
<dbReference type="InterPro" id="IPR051316">
    <property type="entry name" value="Zinc-reg_GTPase_activator"/>
</dbReference>
<proteinExistence type="predicted"/>
<dbReference type="InterPro" id="IPR003495">
    <property type="entry name" value="CobW/HypB/UreG_nucleotide-bd"/>
</dbReference>
<dbReference type="CDD" id="cd03112">
    <property type="entry name" value="CobW-like"/>
    <property type="match status" value="1"/>
</dbReference>
<protein>
    <submittedName>
        <fullName evidence="2">GTP-binding protein</fullName>
    </submittedName>
</protein>